<reference evidence="2 3" key="1">
    <citation type="submission" date="2020-07" db="EMBL/GenBank/DDBJ databases">
        <title>Sequencing the genomes of 1000 actinobacteria strains.</title>
        <authorList>
            <person name="Klenk H.-P."/>
        </authorList>
    </citation>
    <scope>NUCLEOTIDE SEQUENCE [LARGE SCALE GENOMIC DNA]</scope>
    <source>
        <strain evidence="2 3">DSM 103833</strain>
    </source>
</reference>
<sequence>MAATPERQQKLKKARQRIAALKAELEKRKGQLALMRRELEALRTFSLDVFPDHRVPPDLARKITALREDKLTFLAQEQLESLVSCVLETEAAGRDGILIEAGTASGGSAIAMALAKSPGRELHVHDVFGLIPAPGERDGADVHERYAAIVAGKGSERDDDYYGYRDDLLGEVTSSFARHGVPVEDNAVRLVQGLFEDTITGDEPVALAHVDGDWYASTMTCLERISPRLVPGGRLVIDDYYTWSGCRTAVDEYFAGRPGFRVEMRAKVHVVREG</sequence>
<dbReference type="PANTHER" id="PTHR40036:SF1">
    <property type="entry name" value="MACROCIN O-METHYLTRANSFERASE"/>
    <property type="match status" value="1"/>
</dbReference>
<dbReference type="Proteomes" id="UP000530424">
    <property type="component" value="Unassembled WGS sequence"/>
</dbReference>
<keyword evidence="3" id="KW-1185">Reference proteome</keyword>
<gene>
    <name evidence="2" type="ORF">HNR19_001471</name>
</gene>
<evidence type="ECO:0000313" key="2">
    <source>
        <dbReference type="EMBL" id="NYJ00773.1"/>
    </source>
</evidence>
<protein>
    <submittedName>
        <fullName evidence="2">Asparagine synthase (Glutamine-hydrolyzing)</fullName>
        <ecNumber evidence="2">6.3.5.4</ecNumber>
    </submittedName>
</protein>
<dbReference type="Pfam" id="PF05711">
    <property type="entry name" value="TylF"/>
    <property type="match status" value="1"/>
</dbReference>
<keyword evidence="2" id="KW-0436">Ligase</keyword>
<dbReference type="InterPro" id="IPR008884">
    <property type="entry name" value="TylF_MeTrfase"/>
</dbReference>
<evidence type="ECO:0000313" key="3">
    <source>
        <dbReference type="Proteomes" id="UP000530424"/>
    </source>
</evidence>
<dbReference type="RefSeq" id="WP_179667318.1">
    <property type="nucleotide sequence ID" value="NZ_JACCFP010000001.1"/>
</dbReference>
<evidence type="ECO:0000256" key="1">
    <source>
        <dbReference type="SAM" id="Coils"/>
    </source>
</evidence>
<name>A0A853C375_9ACTN</name>
<comment type="caution">
    <text evidence="2">The sequence shown here is derived from an EMBL/GenBank/DDBJ whole genome shotgun (WGS) entry which is preliminary data.</text>
</comment>
<dbReference type="SUPFAM" id="SSF53335">
    <property type="entry name" value="S-adenosyl-L-methionine-dependent methyltransferases"/>
    <property type="match status" value="1"/>
</dbReference>
<proteinExistence type="predicted"/>
<dbReference type="AlphaFoldDB" id="A0A853C375"/>
<dbReference type="EC" id="6.3.5.4" evidence="2"/>
<organism evidence="2 3">
    <name type="scientific">Nocardioides thalensis</name>
    <dbReference type="NCBI Taxonomy" id="1914755"/>
    <lineage>
        <taxon>Bacteria</taxon>
        <taxon>Bacillati</taxon>
        <taxon>Actinomycetota</taxon>
        <taxon>Actinomycetes</taxon>
        <taxon>Propionibacteriales</taxon>
        <taxon>Nocardioidaceae</taxon>
        <taxon>Nocardioides</taxon>
    </lineage>
</organism>
<dbReference type="PANTHER" id="PTHR40036">
    <property type="entry name" value="MACROCIN O-METHYLTRANSFERASE"/>
    <property type="match status" value="1"/>
</dbReference>
<dbReference type="GO" id="GO:0004066">
    <property type="term" value="F:asparagine synthase (glutamine-hydrolyzing) activity"/>
    <property type="evidence" value="ECO:0007669"/>
    <property type="project" value="UniProtKB-EC"/>
</dbReference>
<dbReference type="Gene3D" id="3.40.50.150">
    <property type="entry name" value="Vaccinia Virus protein VP39"/>
    <property type="match status" value="1"/>
</dbReference>
<accession>A0A853C375</accession>
<dbReference type="InterPro" id="IPR029063">
    <property type="entry name" value="SAM-dependent_MTases_sf"/>
</dbReference>
<feature type="coiled-coil region" evidence="1">
    <location>
        <begin position="8"/>
        <end position="42"/>
    </location>
</feature>
<keyword evidence="1" id="KW-0175">Coiled coil</keyword>
<dbReference type="EMBL" id="JACCFP010000001">
    <property type="protein sequence ID" value="NYJ00773.1"/>
    <property type="molecule type" value="Genomic_DNA"/>
</dbReference>